<dbReference type="SMART" id="SM00064">
    <property type="entry name" value="FYVE"/>
    <property type="match status" value="1"/>
</dbReference>
<evidence type="ECO:0000313" key="8">
    <source>
        <dbReference type="EMBL" id="SCU72937.1"/>
    </source>
</evidence>
<keyword evidence="3 5" id="KW-0863">Zinc-finger</keyword>
<dbReference type="GO" id="GO:0008270">
    <property type="term" value="F:zinc ion binding"/>
    <property type="evidence" value="ECO:0007669"/>
    <property type="project" value="UniProtKB-KW"/>
</dbReference>
<feature type="domain" description="FYVE-type" evidence="7">
    <location>
        <begin position="1159"/>
        <end position="1220"/>
    </location>
</feature>
<feature type="compositionally biased region" description="Low complexity" evidence="6">
    <location>
        <begin position="1"/>
        <end position="13"/>
    </location>
</feature>
<feature type="region of interest" description="Disordered" evidence="6">
    <location>
        <begin position="880"/>
        <end position="923"/>
    </location>
</feature>
<dbReference type="Gene3D" id="2.20.110.10">
    <property type="entry name" value="Histone H3 K4-specific methyltransferase SET7/9 N-terminal domain"/>
    <property type="match status" value="6"/>
</dbReference>
<dbReference type="RefSeq" id="XP_067083384.1">
    <property type="nucleotide sequence ID" value="XM_067227283.1"/>
</dbReference>
<comment type="caution">
    <text evidence="8">The sequence shown here is derived from an EMBL/GenBank/DDBJ whole genome shotgun (WGS) entry which is preliminary data.</text>
</comment>
<evidence type="ECO:0000256" key="3">
    <source>
        <dbReference type="ARBA" id="ARBA00022771"/>
    </source>
</evidence>
<evidence type="ECO:0000256" key="2">
    <source>
        <dbReference type="ARBA" id="ARBA00022737"/>
    </source>
</evidence>
<reference evidence="8" key="1">
    <citation type="submission" date="2016-09" db="EMBL/GenBank/DDBJ databases">
        <authorList>
            <person name="Hebert L."/>
            <person name="Moumen B."/>
        </authorList>
    </citation>
    <scope>NUCLEOTIDE SEQUENCE [LARGE SCALE GENOMIC DNA]</scope>
    <source>
        <strain evidence="8">OVI</strain>
    </source>
</reference>
<dbReference type="GeneID" id="92378461"/>
<feature type="region of interest" description="Disordered" evidence="6">
    <location>
        <begin position="461"/>
        <end position="489"/>
    </location>
</feature>
<dbReference type="InterPro" id="IPR003409">
    <property type="entry name" value="MORN"/>
</dbReference>
<evidence type="ECO:0000256" key="1">
    <source>
        <dbReference type="ARBA" id="ARBA00022723"/>
    </source>
</evidence>
<dbReference type="Gene3D" id="3.30.40.10">
    <property type="entry name" value="Zinc/RING finger domain, C3HC4 (zinc finger)"/>
    <property type="match status" value="2"/>
</dbReference>
<dbReference type="InterPro" id="IPR000306">
    <property type="entry name" value="Znf_FYVE"/>
</dbReference>
<dbReference type="SUPFAM" id="SSF57903">
    <property type="entry name" value="FYVE/PHD zinc finger"/>
    <property type="match status" value="2"/>
</dbReference>
<keyword evidence="1" id="KW-0479">Metal-binding</keyword>
<protein>
    <submittedName>
        <fullName evidence="8">FYVE zinc finger, putative</fullName>
    </submittedName>
</protein>
<proteinExistence type="predicted"/>
<feature type="region of interest" description="Disordered" evidence="6">
    <location>
        <begin position="1"/>
        <end position="22"/>
    </location>
</feature>
<dbReference type="PROSITE" id="PS50178">
    <property type="entry name" value="ZF_FYVE"/>
    <property type="match status" value="1"/>
</dbReference>
<dbReference type="PANTHER" id="PTHR23084">
    <property type="entry name" value="PHOSPHATIDYLINOSITOL-4-PHOSPHATE 5-KINASE RELATED"/>
    <property type="match status" value="1"/>
</dbReference>
<dbReference type="InterPro" id="IPR011011">
    <property type="entry name" value="Znf_FYVE_PHD"/>
</dbReference>
<dbReference type="SUPFAM" id="SSF82185">
    <property type="entry name" value="Histone H3 K4-specific methyltransferase SET7/9 N-terminal domain"/>
    <property type="match status" value="6"/>
</dbReference>
<keyword evidence="9" id="KW-1185">Reference proteome</keyword>
<dbReference type="VEuPathDB" id="TriTrypDB:TEOVI_000452100"/>
<name>A0A1G4IK54_TRYEQ</name>
<gene>
    <name evidence="8" type="ORF">TEOVI_000452100</name>
</gene>
<dbReference type="Pfam" id="PF02493">
    <property type="entry name" value="MORN"/>
    <property type="match status" value="20"/>
</dbReference>
<keyword evidence="2" id="KW-0677">Repeat</keyword>
<keyword evidence="4" id="KW-0862">Zinc</keyword>
<dbReference type="PANTHER" id="PTHR23084:SF262">
    <property type="entry name" value="FYVE-TYPE DOMAIN-CONTAINING PROTEIN"/>
    <property type="match status" value="1"/>
</dbReference>
<dbReference type="CDD" id="cd15760">
    <property type="entry name" value="FYVE_scVPS27p_like"/>
    <property type="match status" value="1"/>
</dbReference>
<dbReference type="InterPro" id="IPR013083">
    <property type="entry name" value="Znf_RING/FYVE/PHD"/>
</dbReference>
<evidence type="ECO:0000256" key="5">
    <source>
        <dbReference type="PROSITE-ProRule" id="PRU00091"/>
    </source>
</evidence>
<accession>A0A1G4IK54</accession>
<dbReference type="InterPro" id="IPR017455">
    <property type="entry name" value="Znf_FYVE-rel"/>
</dbReference>
<evidence type="ECO:0000256" key="4">
    <source>
        <dbReference type="ARBA" id="ARBA00022833"/>
    </source>
</evidence>
<evidence type="ECO:0000259" key="7">
    <source>
        <dbReference type="PROSITE" id="PS50178"/>
    </source>
</evidence>
<dbReference type="Proteomes" id="UP000195570">
    <property type="component" value="Unassembled WGS sequence"/>
</dbReference>
<dbReference type="EMBL" id="CZPT02001937">
    <property type="protein sequence ID" value="SCU72937.1"/>
    <property type="molecule type" value="Genomic_DNA"/>
</dbReference>
<organism evidence="8 9">
    <name type="scientific">Trypanosoma equiperdum</name>
    <dbReference type="NCBI Taxonomy" id="5694"/>
    <lineage>
        <taxon>Eukaryota</taxon>
        <taxon>Discoba</taxon>
        <taxon>Euglenozoa</taxon>
        <taxon>Kinetoplastea</taxon>
        <taxon>Metakinetoplastina</taxon>
        <taxon>Trypanosomatida</taxon>
        <taxon>Trypanosomatidae</taxon>
        <taxon>Trypanosoma</taxon>
    </lineage>
</organism>
<evidence type="ECO:0000256" key="6">
    <source>
        <dbReference type="SAM" id="MobiDB-lite"/>
    </source>
</evidence>
<sequence>MPDNNNNSSSNNSEILTRNEYPTPAPPAFFNASPVLTLPVTLQKVTEFDPAKQENLSPHTLPDGSEYYGDMLLDKPHGLGIVIFKDTSSIYGSGDRYGGRWANGAFHGEGVLNTTRFTYEGEFNSGRMCGRGKITYKRRPGEVSKRGVVPVSQYELTHPPKEYEGDFHHTYHRHGRGILRYANGDVYKGEFNSNSRHGRGRLECASGEVYDGEWLKDERHGGGKVSYVDGGEFKGMLVRGKRDGEGCMRYPNGDEYFGNFSNDKIEGRGTMRYKNGDIYEGMWKGGLRHGEGKSTLHKLGAIVEGDFVQGLIHGKGVVKYPGVSTFVGVFENGERKHGTMFWHRVPADGGICYQGEWVGEMRQGRGLVWYENGDFFFGSFVKNMRHGGGNLRYADGSEYSGNFVNDVREGEGILQRKNGSIQAGIWRNDVLVDGYDGEWDGVSFNGVGSLVFRNLLAHKGKGSKGGGIPGSLPAGGNSGKSGDGAPSGDVTTSPLLEHFGVFCQGVRHGPGVLRLCGHVLIGNWINDTLSCDSGSWEFPSGDLYVGSFKDGFRNGPGGRMWFTDGSYFSGDWRLDSPIGVGLYHAVSTKNVTNPAEECLATANTAHQVELQKEEQRDGSNTLMSLFTSFFRNEPLKGEKECEVLTTVCHEHYLLRGEWRPTVVPYSSCQLLVAQCAAAAISAPDVTAVVAKVKKKKQNDVVIGKPPVTMCLGLQEGSGVVLFNSGVCMRADWVQSHPKLVFPHRANAPYHGEILKQNAEKNISEAPLSESGTGKVCAVCEKPFTFFRKELKCAICDRVCCNSCYNTLDLRDHPKLEALMRQCKATPIGDSEAEAPAVVNSPSQLQACTTCISTLQLEAQFITLWLPMRYCNCASQEGEETGGVGGGENEDGKTPVPSTPEGKEESVNPDLWCTTGTEQGTCDPRAQTKEDEYIIYEGYISSAIPHIFGSLWWGKNEYYLGGFKEGRRHGFGTQILWNGETYTGGFTDDKWHGEGAYSCSDGTAYAGTWENGALKTIKYHGELDSKGRQHGRGQSYGCGKDGKSRYNGEWKHGVWHGSGILQDDDGFLYSGEFTSGRIEGMGKLLLGGSVYYGNFVAGKQHGHGFELFSGECAVVGEWRNGVLCGSVAIHDAATESVYETTYANGNERDDCFMLPVMVNDDKASHCSLCSATFTFFIRRHHCRLCGEVFCDACSQSRASMPPHFKMDGQQRVCDRCFQRLKCGRMLAIRRYGRNREVYAGCWSQGQWVSRGLFRRADGSVIVTNMAGRPILDCDPSTDGMGKGPSFALHGCAALPPVDELRKLPASPDAEVEAFKLWWEVTSTVIGLAVPLNTEPIESFTLPRPPHIRAPNLFSMLDGGNDNAAAVRAANFRPAIPPPPPPFPALDDFKKKTEVKSAPPQKPVITETSVFSRIVDRCAERLPLGSPPLGDDDDSTESVVPSRYTRKDLLPPVPACPPSGMDDRIVWSDWAIRRVPKYGGIAALSGTGSSTRLPEELNHVPFACSFVPPVVPDADRVVLGTERRWRPEPFKCPQEFTIDEAPNLEVIVQQRDRLFGRKPASSES</sequence>
<evidence type="ECO:0000313" key="9">
    <source>
        <dbReference type="Proteomes" id="UP000195570"/>
    </source>
</evidence>
<dbReference type="SMART" id="SM00698">
    <property type="entry name" value="MORN"/>
    <property type="match status" value="20"/>
</dbReference>
<dbReference type="Pfam" id="PF01363">
    <property type="entry name" value="FYVE"/>
    <property type="match status" value="1"/>
</dbReference>
<dbReference type="FunFam" id="2.20.110.10:FF:000002">
    <property type="entry name" value="Phosphatidylinositol 4-phosphate 5-kinase 8"/>
    <property type="match status" value="1"/>
</dbReference>